<organism evidence="3 4">
    <name type="scientific">Segetibacter aerophilus</name>
    <dbReference type="NCBI Taxonomy" id="670293"/>
    <lineage>
        <taxon>Bacteria</taxon>
        <taxon>Pseudomonadati</taxon>
        <taxon>Bacteroidota</taxon>
        <taxon>Chitinophagia</taxon>
        <taxon>Chitinophagales</taxon>
        <taxon>Chitinophagaceae</taxon>
        <taxon>Segetibacter</taxon>
    </lineage>
</organism>
<protein>
    <submittedName>
        <fullName evidence="3">Aminoacyl-tRNA hydrolase</fullName>
    </submittedName>
</protein>
<dbReference type="AlphaFoldDB" id="A0A512BBT1"/>
<sequence>MFMKVDVYNEIVFSTARSGGKGGQNVNKVETMVEGRWNIAESVLFTLEQKHALLEKLKNRITSEGFLLVKSQTARTQLGNRDEVVKKLNILIEHALVKKKARIATKPSKASKEKRIESKKITSEVKSNRRKIRF</sequence>
<dbReference type="Pfam" id="PF00472">
    <property type="entry name" value="RF-1"/>
    <property type="match status" value="1"/>
</dbReference>
<gene>
    <name evidence="3" type="ORF">SAE01_19250</name>
</gene>
<dbReference type="GO" id="GO:0003747">
    <property type="term" value="F:translation release factor activity"/>
    <property type="evidence" value="ECO:0007669"/>
    <property type="project" value="InterPro"/>
</dbReference>
<evidence type="ECO:0000313" key="4">
    <source>
        <dbReference type="Proteomes" id="UP000321513"/>
    </source>
</evidence>
<accession>A0A512BBT1</accession>
<dbReference type="SUPFAM" id="SSF110916">
    <property type="entry name" value="Peptidyl-tRNA hydrolase domain-like"/>
    <property type="match status" value="1"/>
</dbReference>
<dbReference type="Proteomes" id="UP000321513">
    <property type="component" value="Unassembled WGS sequence"/>
</dbReference>
<evidence type="ECO:0000256" key="1">
    <source>
        <dbReference type="SAM" id="MobiDB-lite"/>
    </source>
</evidence>
<dbReference type="InterPro" id="IPR000352">
    <property type="entry name" value="Pep_chain_release_fac_I"/>
</dbReference>
<keyword evidence="3" id="KW-0378">Hydrolase</keyword>
<comment type="caution">
    <text evidence="3">The sequence shown here is derived from an EMBL/GenBank/DDBJ whole genome shotgun (WGS) entry which is preliminary data.</text>
</comment>
<proteinExistence type="predicted"/>
<reference evidence="3 4" key="1">
    <citation type="submission" date="2019-07" db="EMBL/GenBank/DDBJ databases">
        <title>Whole genome shotgun sequence of Segetibacter aerophilus NBRC 106135.</title>
        <authorList>
            <person name="Hosoyama A."/>
            <person name="Uohara A."/>
            <person name="Ohji S."/>
            <person name="Ichikawa N."/>
        </authorList>
    </citation>
    <scope>NUCLEOTIDE SEQUENCE [LARGE SCALE GENOMIC DNA]</scope>
    <source>
        <strain evidence="3 4">NBRC 106135</strain>
    </source>
</reference>
<dbReference type="NCBIfam" id="NF006718">
    <property type="entry name" value="PRK09256.1"/>
    <property type="match status" value="1"/>
</dbReference>
<feature type="region of interest" description="Disordered" evidence="1">
    <location>
        <begin position="103"/>
        <end position="134"/>
    </location>
</feature>
<feature type="domain" description="Prokaryotic-type class I peptide chain release factors" evidence="2">
    <location>
        <begin position="9"/>
        <end position="129"/>
    </location>
</feature>
<feature type="compositionally biased region" description="Basic and acidic residues" evidence="1">
    <location>
        <begin position="110"/>
        <end position="127"/>
    </location>
</feature>
<dbReference type="Gene3D" id="3.30.160.20">
    <property type="match status" value="1"/>
</dbReference>
<name>A0A512BBT1_9BACT</name>
<dbReference type="GO" id="GO:0004045">
    <property type="term" value="F:peptidyl-tRNA hydrolase activity"/>
    <property type="evidence" value="ECO:0007669"/>
    <property type="project" value="TreeGrafter"/>
</dbReference>
<dbReference type="GO" id="GO:0043022">
    <property type="term" value="F:ribosome binding"/>
    <property type="evidence" value="ECO:0007669"/>
    <property type="project" value="TreeGrafter"/>
</dbReference>
<dbReference type="GO" id="GO:0072344">
    <property type="term" value="P:rescue of stalled ribosome"/>
    <property type="evidence" value="ECO:0007669"/>
    <property type="project" value="TreeGrafter"/>
</dbReference>
<dbReference type="EMBL" id="BJYT01000006">
    <property type="protein sequence ID" value="GEO09429.1"/>
    <property type="molecule type" value="Genomic_DNA"/>
</dbReference>
<keyword evidence="4" id="KW-1185">Reference proteome</keyword>
<dbReference type="PANTHER" id="PTHR47814:SF1">
    <property type="entry name" value="PEPTIDYL-TRNA HYDROLASE ARFB"/>
    <property type="match status" value="1"/>
</dbReference>
<evidence type="ECO:0000313" key="3">
    <source>
        <dbReference type="EMBL" id="GEO09429.1"/>
    </source>
</evidence>
<evidence type="ECO:0000259" key="2">
    <source>
        <dbReference type="Pfam" id="PF00472"/>
    </source>
</evidence>
<dbReference type="PANTHER" id="PTHR47814">
    <property type="entry name" value="PEPTIDYL-TRNA HYDROLASE ARFB"/>
    <property type="match status" value="1"/>
</dbReference>